<dbReference type="InterPro" id="IPR035328">
    <property type="entry name" value="DUF3048_C"/>
</dbReference>
<gene>
    <name evidence="5" type="ORF">GTS_13470</name>
</gene>
<dbReference type="EMBL" id="BJFL01000004">
    <property type="protein sequence ID" value="GDY29714.1"/>
    <property type="molecule type" value="Genomic_DNA"/>
</dbReference>
<evidence type="ECO:0000259" key="4">
    <source>
        <dbReference type="Pfam" id="PF17479"/>
    </source>
</evidence>
<dbReference type="InterPro" id="IPR023158">
    <property type="entry name" value="YerB-like_sf"/>
</dbReference>
<name>A0A4D4J2S0_9PSEU</name>
<dbReference type="OrthoDB" id="9779102at2"/>
<protein>
    <recommendedName>
        <fullName evidence="7">DUF3048 domain-containing protein</fullName>
    </recommendedName>
</protein>
<evidence type="ECO:0000313" key="5">
    <source>
        <dbReference type="EMBL" id="GDY29714.1"/>
    </source>
</evidence>
<dbReference type="RefSeq" id="WP_137812879.1">
    <property type="nucleotide sequence ID" value="NZ_BJFL01000004.1"/>
</dbReference>
<organism evidence="5 6">
    <name type="scientific">Gandjariella thermophila</name>
    <dbReference type="NCBI Taxonomy" id="1931992"/>
    <lineage>
        <taxon>Bacteria</taxon>
        <taxon>Bacillati</taxon>
        <taxon>Actinomycetota</taxon>
        <taxon>Actinomycetes</taxon>
        <taxon>Pseudonocardiales</taxon>
        <taxon>Pseudonocardiaceae</taxon>
        <taxon>Gandjariella</taxon>
    </lineage>
</organism>
<dbReference type="Pfam" id="PF17479">
    <property type="entry name" value="DUF3048_C"/>
    <property type="match status" value="1"/>
</dbReference>
<evidence type="ECO:0008006" key="7">
    <source>
        <dbReference type="Google" id="ProtNLM"/>
    </source>
</evidence>
<feature type="region of interest" description="Disordered" evidence="1">
    <location>
        <begin position="288"/>
        <end position="309"/>
    </location>
</feature>
<dbReference type="SUPFAM" id="SSF159774">
    <property type="entry name" value="YerB-like"/>
    <property type="match status" value="1"/>
</dbReference>
<evidence type="ECO:0000256" key="1">
    <source>
        <dbReference type="SAM" id="MobiDB-lite"/>
    </source>
</evidence>
<reference evidence="6" key="1">
    <citation type="submission" date="2019-04" db="EMBL/GenBank/DDBJ databases">
        <title>Draft genome sequence of Pseudonocardiaceae bacterium SL3-2-4.</title>
        <authorList>
            <person name="Ningsih F."/>
            <person name="Yokota A."/>
            <person name="Sakai Y."/>
            <person name="Nanatani K."/>
            <person name="Yabe S."/>
            <person name="Oetari A."/>
            <person name="Sjamsuridzal W."/>
        </authorList>
    </citation>
    <scope>NUCLEOTIDE SEQUENCE [LARGE SCALE GENOMIC DNA]</scope>
    <source>
        <strain evidence="6">SL3-2-4</strain>
    </source>
</reference>
<comment type="caution">
    <text evidence="5">The sequence shown here is derived from an EMBL/GenBank/DDBJ whole genome shotgun (WGS) entry which is preliminary data.</text>
</comment>
<feature type="domain" description="DUF3048" evidence="3">
    <location>
        <begin position="57"/>
        <end position="180"/>
    </location>
</feature>
<evidence type="ECO:0000256" key="2">
    <source>
        <dbReference type="SAM" id="SignalP"/>
    </source>
</evidence>
<feature type="domain" description="DUF3048" evidence="4">
    <location>
        <begin position="208"/>
        <end position="320"/>
    </location>
</feature>
<dbReference type="Gene3D" id="3.50.90.10">
    <property type="entry name" value="YerB-like"/>
    <property type="match status" value="1"/>
</dbReference>
<sequence length="325" mass="33846">MRRRRTVVALAAVAAVAVAGTVTAVLLSRHPHAAPPPPPLPLTTTGTPTTTPPPPPPAQPPVRVIKIDNVAPARPHTGLAGADVIYVEPVEGGLTRIAAVFGTRLPPVVGPVRSARESDLELLPEYGRPTLGYSGAAPPLLPMIQAASVVNASPAQVPNAYFRDNRRPTPHNLYVHPADLPLGTGAPRQVLQFGPAPPGGVPTADQHVQYQAASYDFHWAPPGQWLVTMDGSPFVSTEAGRLAASTVVIQRVATHNSPYVEDALGNVSPVAQTVGQGAATVLRDGQAFPATWSRPGPQDPTSYTTPGGQPLPLAPGQVWILLVPA</sequence>
<evidence type="ECO:0000313" key="6">
    <source>
        <dbReference type="Proteomes" id="UP000298860"/>
    </source>
</evidence>
<accession>A0A4D4J2S0</accession>
<dbReference type="AlphaFoldDB" id="A0A4D4J2S0"/>
<keyword evidence="6" id="KW-1185">Reference proteome</keyword>
<feature type="region of interest" description="Disordered" evidence="1">
    <location>
        <begin position="30"/>
        <end position="61"/>
    </location>
</feature>
<dbReference type="Pfam" id="PF11258">
    <property type="entry name" value="DUF3048"/>
    <property type="match status" value="1"/>
</dbReference>
<evidence type="ECO:0000259" key="3">
    <source>
        <dbReference type="Pfam" id="PF11258"/>
    </source>
</evidence>
<feature type="signal peptide" evidence="2">
    <location>
        <begin position="1"/>
        <end position="24"/>
    </location>
</feature>
<feature type="chain" id="PRO_5039296355" description="DUF3048 domain-containing protein" evidence="2">
    <location>
        <begin position="25"/>
        <end position="325"/>
    </location>
</feature>
<dbReference type="InterPro" id="IPR021416">
    <property type="entry name" value="DUF3048_N"/>
</dbReference>
<keyword evidence="2" id="KW-0732">Signal</keyword>
<feature type="compositionally biased region" description="Pro residues" evidence="1">
    <location>
        <begin position="50"/>
        <end position="60"/>
    </location>
</feature>
<dbReference type="Proteomes" id="UP000298860">
    <property type="component" value="Unassembled WGS sequence"/>
</dbReference>
<proteinExistence type="predicted"/>